<dbReference type="InterPro" id="IPR050708">
    <property type="entry name" value="T6SS_VgrG/RHS"/>
</dbReference>
<feature type="domain" description="Teneurin-like YD-shell" evidence="4">
    <location>
        <begin position="473"/>
        <end position="634"/>
    </location>
</feature>
<proteinExistence type="predicted"/>
<name>A0A6L6Q5U8_9BURK</name>
<sequence>MCEFFNNLCRYHESPAIKCIDMKKYLLLLAVPLVLPGVAYADDVVVIKGTRPPKPKDDTLQIRAISTSGGHFGGSGGGSTHGKANAHKPPAKDNSDKEECENSTQNPVILSTGEKYKDELDFKTGGIFPMALQRTYRSMQSGGMFFGSHWLSTFDGPKLEWTSPTCSPGVACAPNSVTFTSPTGSKYVYSKITSEGNNFSYVSRGAIQTGELEYYYGVRWSLTQDQVTYIYNGTGQLQRISDARTGQTLVYTYTGGFLTKITNSGGQYIELTYGANGLVSTARDPGGNIWTYTYNANRMLTKVTSPGASPDIREYLYENSDPTLLTGIVINGRRYSTYAYYPDRKVQSSALAGNEEKDTFVYAPGQTTVTDAMGQTTVYGFTSVLGELKLTSVSRAASSSCPATSASTTYDANGYVSLKQDWNGVFTSYGYDSKGRLLAAQAASGPDASIITHVWDGKDITQTEFKGANNVAYARANYTYDANGRILTETWSDLKGGAQRQISYSYTGTPTLSAVTTTTAMPEGPATETITYDAQGNITSKTNALNHVETWSAYNGMGQPGRYVDVNGVATDYAYDPKGNLTTITQHLASGDRVTRMAYDNNHQVTDITYANGRVERFRYNDAGRQIQTGDAQGKFATTDINVAANTVTTSVERNIPGSGNTPVAVVSGTFSTITERDSLGRPKTVFNSDRSQRMDYTYDGNGNVKTQTDTANHVTRYDYDARNRLSTITAPDGGVTQMEYDNDGNLQYVQDPRGLRTSYTYNGFGSVTSRTSPDTGTTTFGYDAIGRLVSETRADGKVITYTWDKLGRRTGRSTGGVTEAFIYDEGTYGKGRLSRFTDVTGQTSFTYNSAGELTSKNANIFGYNYPLSWSYDTAGRLTGTTYPSGFALTYSYDGYGRVSRIGSNAGGVWATLADTFLYQPVSGARYAWKFGNGISRLVTLDNDGRPTQLVDGSAHNVALAYDNTGLVSALHDKVYNAAEIVRFGYDPVGRLASVSKSSDVQNLSWDTVGNRTAETRKGASYGYGTDSQSNRLASWSGGGQYRNFSYSATGGVLNEARNDGSRIYDYDLFDRVTRVFTNGALVGQYHNNALNQRVYKAVPSALAQVYGPNGELMAESGASNTSYVWIDGQLLGIHRNGQFYASHNDHLGRPEVLSSSTGAVAWRAENAPFDRRVATDTVGNLNLGFPGQYYDNESGLWQNWNRYYDASLGRYLHSDPIGLKGGINTYAYVSGNPLSAIDPFGLCECKGKARVFLGNARLIGRSGGFDTNPSNPGNYAITADSTAVIPAQFGLSKSQMRPIINQINGTLGDGTTFGRVRDIMDDAGARRQLNMTTSQFQQHLIERESVNGNPVLMLELPGASKDLGVQDVTINMPDGYSCPQGTK</sequence>
<evidence type="ECO:0008006" key="7">
    <source>
        <dbReference type="Google" id="ProtNLM"/>
    </source>
</evidence>
<dbReference type="Pfam" id="PF25023">
    <property type="entry name" value="TEN_YD-shell"/>
    <property type="match status" value="3"/>
</dbReference>
<feature type="region of interest" description="Disordered" evidence="2">
    <location>
        <begin position="70"/>
        <end position="108"/>
    </location>
</feature>
<keyword evidence="6" id="KW-1185">Reference proteome</keyword>
<dbReference type="Pfam" id="PF20148">
    <property type="entry name" value="DUF6531"/>
    <property type="match status" value="1"/>
</dbReference>
<protein>
    <recommendedName>
        <fullName evidence="7">RHS repeat protein</fullName>
    </recommendedName>
</protein>
<evidence type="ECO:0000256" key="1">
    <source>
        <dbReference type="ARBA" id="ARBA00022737"/>
    </source>
</evidence>
<dbReference type="InterPro" id="IPR045351">
    <property type="entry name" value="DUF6531"/>
</dbReference>
<accession>A0A6L6Q5U8</accession>
<dbReference type="Pfam" id="PF05593">
    <property type="entry name" value="RHS_repeat"/>
    <property type="match status" value="2"/>
</dbReference>
<dbReference type="NCBIfam" id="TIGR03696">
    <property type="entry name" value="Rhs_assc_core"/>
    <property type="match status" value="1"/>
</dbReference>
<dbReference type="InterPro" id="IPR006530">
    <property type="entry name" value="YD"/>
</dbReference>
<feature type="compositionally biased region" description="Gly residues" evidence="2">
    <location>
        <begin position="70"/>
        <end position="80"/>
    </location>
</feature>
<dbReference type="Gene3D" id="2.180.10.10">
    <property type="entry name" value="RHS repeat-associated core"/>
    <property type="match status" value="3"/>
</dbReference>
<evidence type="ECO:0000256" key="2">
    <source>
        <dbReference type="SAM" id="MobiDB-lite"/>
    </source>
</evidence>
<organism evidence="5 6">
    <name type="scientific">Pseudoduganella ginsengisoli</name>
    <dbReference type="NCBI Taxonomy" id="1462440"/>
    <lineage>
        <taxon>Bacteria</taxon>
        <taxon>Pseudomonadati</taxon>
        <taxon>Pseudomonadota</taxon>
        <taxon>Betaproteobacteria</taxon>
        <taxon>Burkholderiales</taxon>
        <taxon>Oxalobacteraceae</taxon>
        <taxon>Telluria group</taxon>
        <taxon>Pseudoduganella</taxon>
    </lineage>
</organism>
<gene>
    <name evidence="5" type="ORF">GM668_22880</name>
</gene>
<evidence type="ECO:0000259" key="3">
    <source>
        <dbReference type="Pfam" id="PF20148"/>
    </source>
</evidence>
<dbReference type="EMBL" id="WNLA01000019">
    <property type="protein sequence ID" value="MTW04925.1"/>
    <property type="molecule type" value="Genomic_DNA"/>
</dbReference>
<reference evidence="5 6" key="1">
    <citation type="submission" date="2019-11" db="EMBL/GenBank/DDBJ databases">
        <title>Type strains purchased from KCTC, JCM and DSMZ.</title>
        <authorList>
            <person name="Lu H."/>
        </authorList>
    </citation>
    <scope>NUCLEOTIDE SEQUENCE [LARGE SCALE GENOMIC DNA]</scope>
    <source>
        <strain evidence="5 6">KCTC 42409</strain>
    </source>
</reference>
<dbReference type="NCBIfam" id="TIGR01643">
    <property type="entry name" value="YD_repeat_2x"/>
    <property type="match status" value="7"/>
</dbReference>
<dbReference type="InterPro" id="IPR056823">
    <property type="entry name" value="TEN-like_YD-shell"/>
</dbReference>
<dbReference type="PANTHER" id="PTHR32305">
    <property type="match status" value="1"/>
</dbReference>
<feature type="domain" description="Teneurin-like YD-shell" evidence="4">
    <location>
        <begin position="954"/>
        <end position="1216"/>
    </location>
</feature>
<dbReference type="PANTHER" id="PTHR32305:SF15">
    <property type="entry name" value="PROTEIN RHSA-RELATED"/>
    <property type="match status" value="1"/>
</dbReference>
<evidence type="ECO:0000259" key="4">
    <source>
        <dbReference type="Pfam" id="PF25023"/>
    </source>
</evidence>
<dbReference type="OrthoDB" id="8553452at2"/>
<evidence type="ECO:0000313" key="5">
    <source>
        <dbReference type="EMBL" id="MTW04925.1"/>
    </source>
</evidence>
<keyword evidence="1" id="KW-0677">Repeat</keyword>
<feature type="domain" description="DUF6531" evidence="3">
    <location>
        <begin position="106"/>
        <end position="155"/>
    </location>
</feature>
<comment type="caution">
    <text evidence="5">The sequence shown here is derived from an EMBL/GenBank/DDBJ whole genome shotgun (WGS) entry which is preliminary data.</text>
</comment>
<dbReference type="Proteomes" id="UP000484015">
    <property type="component" value="Unassembled WGS sequence"/>
</dbReference>
<feature type="domain" description="Teneurin-like YD-shell" evidence="4">
    <location>
        <begin position="685"/>
        <end position="825"/>
    </location>
</feature>
<dbReference type="InterPro" id="IPR031325">
    <property type="entry name" value="RHS_repeat"/>
</dbReference>
<evidence type="ECO:0000313" key="6">
    <source>
        <dbReference type="Proteomes" id="UP000484015"/>
    </source>
</evidence>
<dbReference type="InterPro" id="IPR022385">
    <property type="entry name" value="Rhs_assc_core"/>
</dbReference>